<dbReference type="Proteomes" id="UP001373714">
    <property type="component" value="Unassembled WGS sequence"/>
</dbReference>
<protein>
    <recommendedName>
        <fullName evidence="1">CSN8/PSMD8/EIF3K domain-containing protein</fullName>
    </recommendedName>
</protein>
<dbReference type="Gene3D" id="1.25.40.990">
    <property type="match status" value="1"/>
</dbReference>
<organism evidence="2 3">
    <name type="scientific">Orbilia blumenaviensis</name>
    <dbReference type="NCBI Taxonomy" id="1796055"/>
    <lineage>
        <taxon>Eukaryota</taxon>
        <taxon>Fungi</taxon>
        <taxon>Dikarya</taxon>
        <taxon>Ascomycota</taxon>
        <taxon>Pezizomycotina</taxon>
        <taxon>Orbiliomycetes</taxon>
        <taxon>Orbiliales</taxon>
        <taxon>Orbiliaceae</taxon>
        <taxon>Orbilia</taxon>
    </lineage>
</organism>
<accession>A0AAV9V0F5</accession>
<evidence type="ECO:0000313" key="3">
    <source>
        <dbReference type="Proteomes" id="UP001373714"/>
    </source>
</evidence>
<evidence type="ECO:0000313" key="2">
    <source>
        <dbReference type="EMBL" id="KAK6352197.1"/>
    </source>
</evidence>
<dbReference type="AlphaFoldDB" id="A0AAV9V0F5"/>
<evidence type="ECO:0000259" key="1">
    <source>
        <dbReference type="Pfam" id="PF10075"/>
    </source>
</evidence>
<dbReference type="EMBL" id="JAVHNS010000006">
    <property type="protein sequence ID" value="KAK6352197.1"/>
    <property type="molecule type" value="Genomic_DNA"/>
</dbReference>
<comment type="caution">
    <text evidence="2">The sequence shown here is derived from an EMBL/GenBank/DDBJ whole genome shotgun (WGS) entry which is preliminary data.</text>
</comment>
<gene>
    <name evidence="2" type="ORF">TWF730_009027</name>
</gene>
<proteinExistence type="predicted"/>
<sequence>MGSKIPHLTISLLTGLVSDTPSTTTPLSLLSSLQALEPRASITTIDASTTETLSTYYTLYILTLILVDDLPEGRALTHRIDTQLLHNDPAIISAYRVLQAVWSKDYVAFHQTMQGAPWGDLTAVLAARVLQKHRTTTLSLLSTAYTSIPPALAQKYLGISDEARTIKMLVEENPEYGWTVSDDGGFLVRNESVGVLGKQASRAKEGEIGRLAGLGGFLSDV</sequence>
<feature type="domain" description="CSN8/PSMD8/EIF3K" evidence="1">
    <location>
        <begin position="53"/>
        <end position="190"/>
    </location>
</feature>
<reference evidence="2 3" key="1">
    <citation type="submission" date="2019-10" db="EMBL/GenBank/DDBJ databases">
        <authorList>
            <person name="Palmer J.M."/>
        </authorList>
    </citation>
    <scope>NUCLEOTIDE SEQUENCE [LARGE SCALE GENOMIC DNA]</scope>
    <source>
        <strain evidence="2 3">TWF730</strain>
    </source>
</reference>
<keyword evidence="3" id="KW-1185">Reference proteome</keyword>
<dbReference type="InterPro" id="IPR033464">
    <property type="entry name" value="CSN8_PSD8_EIF3K"/>
</dbReference>
<name>A0AAV9V0F5_9PEZI</name>
<dbReference type="Pfam" id="PF10075">
    <property type="entry name" value="CSN8_PSD8_EIF3K"/>
    <property type="match status" value="1"/>
</dbReference>